<evidence type="ECO:0000313" key="9">
    <source>
        <dbReference type="EMBL" id="SIS63058.1"/>
    </source>
</evidence>
<dbReference type="InterPro" id="IPR012910">
    <property type="entry name" value="Plug_dom"/>
</dbReference>
<keyword evidence="6 7" id="KW-0998">Cell outer membrane</keyword>
<gene>
    <name evidence="9" type="ORF">SAMN05421788_101319</name>
</gene>
<dbReference type="NCBIfam" id="TIGR04057">
    <property type="entry name" value="SusC_RagA_signa"/>
    <property type="match status" value="1"/>
</dbReference>
<evidence type="ECO:0000256" key="6">
    <source>
        <dbReference type="ARBA" id="ARBA00023237"/>
    </source>
</evidence>
<dbReference type="GO" id="GO:0009279">
    <property type="term" value="C:cell outer membrane"/>
    <property type="evidence" value="ECO:0007669"/>
    <property type="project" value="UniProtKB-SubCell"/>
</dbReference>
<evidence type="ECO:0000256" key="2">
    <source>
        <dbReference type="ARBA" id="ARBA00022448"/>
    </source>
</evidence>
<dbReference type="STRING" id="477680.SAMN05421788_101319"/>
<comment type="similarity">
    <text evidence="7">Belongs to the TonB-dependent receptor family.</text>
</comment>
<comment type="subcellular location">
    <subcellularLocation>
        <location evidence="1 7">Cell outer membrane</location>
        <topology evidence="1 7">Multi-pass membrane protein</topology>
    </subcellularLocation>
</comment>
<evidence type="ECO:0000259" key="8">
    <source>
        <dbReference type="Pfam" id="PF07715"/>
    </source>
</evidence>
<evidence type="ECO:0000256" key="4">
    <source>
        <dbReference type="ARBA" id="ARBA00022692"/>
    </source>
</evidence>
<evidence type="ECO:0000256" key="7">
    <source>
        <dbReference type="PROSITE-ProRule" id="PRU01360"/>
    </source>
</evidence>
<dbReference type="InterPro" id="IPR036942">
    <property type="entry name" value="Beta-barrel_TonB_sf"/>
</dbReference>
<dbReference type="InterPro" id="IPR023996">
    <property type="entry name" value="TonB-dep_OMP_SusC/RagA"/>
</dbReference>
<keyword evidence="3 7" id="KW-1134">Transmembrane beta strand</keyword>
<keyword evidence="2 7" id="KW-0813">Transport</keyword>
<dbReference type="OrthoDB" id="9768177at2"/>
<sequence>MKVKLLVIEGALCFMLLLCPALSSRLLAQSDSAAVKKTITGKITDPEGKPLEGATVQVKGTSMMVASKAGGEFTLSNVPSDAVLIVTAVGFEALEAAVNGQSTVNVSVKTKTNALEDVVVVGYGTRKKTDVTGAVASLGAEEIKKRPVQNALQAMQGKMGGVDITSNERPGEVGKVLIRGNRSLSASNDPLYVIDGIPMPLGSAGGIDALNPQDIEAIDVLKDASATAIYGSRGANGVILVTTKSGKKGRTTLNYTGNLTFDNQQNRTEMMSAAEYIEFRRNAYRRDGNYPDVPTLADDQRIFGGEYYAFENVKKGWTTGTWNPNAVSTTDWTGLVLQTGITQDHTLSVSGGSDKVRSYGSFGYLNQQGTMKGQDFKRYNGKFNTEVKPTKWFTMGGSVTATYSVQNYGYASLTSTSTTNIFQAAQNMLPYAVPYDSLGKRIVMPGGDDGIMNPVYEDRLTLNERKVIRTLGTLYAEVEPIKGLKYRFNFGPDFYSLRNGRYWDAQSINRGAGSASSTNQARLDASTRVSWTLDNLVYYDKNIEKHNIGITLLQSASANRLEGSSITAQALSNASQKWYNLGSATAQTALSSLSETKLESYMGRVNYSFDSKYLFTASARWDGASQLADGHKWDFFPSASAAWRMDQEDFIRSISWIKTLKLRLGVGVTGNSAVDAYATKGNPQGTTYVFGNSILTGYLPSSLFARTVNPMGNTGLGWEKTKQWNMGVDFDVLKGRLSGTIDLYTTKTTDLLMNMSILTLTGYQSTYGNIGATSNKGVDINLTSNNVRTKDFAWTTNLSISYNKSKITKLNNGITKDITNGWFVGEQIGSNYDYVKEGIWQNDTKDQSLLALYKQKGSNFTSTSAGNIRVKDLNHDTLIDPNNDRTIVGHANPNWTGGMTNTFTYKNFELSVFVFSRLGFTVLTGQEFLQGRYAQRKLDYWTPTNPTNDYPSPSYKTSSGDQFKSSMNYQSGSFIKIRNIALGYTLPKQTLGKLHLTNCKVYAQVTNPGFIFSKVSWIDPDTGLATFNRGFVLGVNMGL</sequence>
<evidence type="ECO:0000256" key="1">
    <source>
        <dbReference type="ARBA" id="ARBA00004571"/>
    </source>
</evidence>
<organism evidence="9 10">
    <name type="scientific">Filimonas lacunae</name>
    <dbReference type="NCBI Taxonomy" id="477680"/>
    <lineage>
        <taxon>Bacteria</taxon>
        <taxon>Pseudomonadati</taxon>
        <taxon>Bacteroidota</taxon>
        <taxon>Chitinophagia</taxon>
        <taxon>Chitinophagales</taxon>
        <taxon>Chitinophagaceae</taxon>
        <taxon>Filimonas</taxon>
    </lineage>
</organism>
<evidence type="ECO:0000313" key="10">
    <source>
        <dbReference type="Proteomes" id="UP000186917"/>
    </source>
</evidence>
<dbReference type="Pfam" id="PF13715">
    <property type="entry name" value="CarbopepD_reg_2"/>
    <property type="match status" value="1"/>
</dbReference>
<evidence type="ECO:0000256" key="3">
    <source>
        <dbReference type="ARBA" id="ARBA00022452"/>
    </source>
</evidence>
<dbReference type="InterPro" id="IPR008969">
    <property type="entry name" value="CarboxyPept-like_regulatory"/>
</dbReference>
<proteinExistence type="inferred from homology"/>
<dbReference type="InterPro" id="IPR039426">
    <property type="entry name" value="TonB-dep_rcpt-like"/>
</dbReference>
<keyword evidence="5 7" id="KW-0472">Membrane</keyword>
<dbReference type="SUPFAM" id="SSF56935">
    <property type="entry name" value="Porins"/>
    <property type="match status" value="1"/>
</dbReference>
<protein>
    <submittedName>
        <fullName evidence="9">TonB-linked outer membrane protein, SusC/RagA family</fullName>
    </submittedName>
</protein>
<keyword evidence="4 7" id="KW-0812">Transmembrane</keyword>
<dbReference type="Pfam" id="PF07715">
    <property type="entry name" value="Plug"/>
    <property type="match status" value="1"/>
</dbReference>
<dbReference type="EMBL" id="FTOR01000001">
    <property type="protein sequence ID" value="SIS63058.1"/>
    <property type="molecule type" value="Genomic_DNA"/>
</dbReference>
<dbReference type="Gene3D" id="2.170.130.10">
    <property type="entry name" value="TonB-dependent receptor, plug domain"/>
    <property type="match status" value="1"/>
</dbReference>
<dbReference type="RefSeq" id="WP_076375012.1">
    <property type="nucleotide sequence ID" value="NZ_AP017422.1"/>
</dbReference>
<dbReference type="NCBIfam" id="TIGR04056">
    <property type="entry name" value="OMP_RagA_SusC"/>
    <property type="match status" value="1"/>
</dbReference>
<dbReference type="SUPFAM" id="SSF49464">
    <property type="entry name" value="Carboxypeptidase regulatory domain-like"/>
    <property type="match status" value="1"/>
</dbReference>
<dbReference type="PROSITE" id="PS52016">
    <property type="entry name" value="TONB_DEPENDENT_REC_3"/>
    <property type="match status" value="1"/>
</dbReference>
<accession>A0A1N7KNA8</accession>
<reference evidence="10" key="1">
    <citation type="submission" date="2017-01" db="EMBL/GenBank/DDBJ databases">
        <authorList>
            <person name="Varghese N."/>
            <person name="Submissions S."/>
        </authorList>
    </citation>
    <scope>NUCLEOTIDE SEQUENCE [LARGE SCALE GENOMIC DNA]</scope>
    <source>
        <strain evidence="10">DSM 21054</strain>
    </source>
</reference>
<dbReference type="InterPro" id="IPR037066">
    <property type="entry name" value="Plug_dom_sf"/>
</dbReference>
<dbReference type="AlphaFoldDB" id="A0A1N7KNA8"/>
<evidence type="ECO:0000256" key="5">
    <source>
        <dbReference type="ARBA" id="ARBA00023136"/>
    </source>
</evidence>
<dbReference type="Proteomes" id="UP000186917">
    <property type="component" value="Unassembled WGS sequence"/>
</dbReference>
<name>A0A1N7KNA8_9BACT</name>
<dbReference type="InterPro" id="IPR023997">
    <property type="entry name" value="TonB-dep_OMP_SusC/RagA_CS"/>
</dbReference>
<feature type="domain" description="TonB-dependent receptor plug" evidence="8">
    <location>
        <begin position="128"/>
        <end position="238"/>
    </location>
</feature>
<dbReference type="Gene3D" id="2.60.40.1120">
    <property type="entry name" value="Carboxypeptidase-like, regulatory domain"/>
    <property type="match status" value="1"/>
</dbReference>
<dbReference type="Gene3D" id="2.40.170.20">
    <property type="entry name" value="TonB-dependent receptor, beta-barrel domain"/>
    <property type="match status" value="1"/>
</dbReference>
<keyword evidence="10" id="KW-1185">Reference proteome</keyword>